<dbReference type="AlphaFoldDB" id="A0A2Y9TVJ8"/>
<name>A0A2Y9TVJ8_9GAMM</name>
<evidence type="ECO:0000313" key="1">
    <source>
        <dbReference type="EMBL" id="AWH87737.1"/>
    </source>
</evidence>
<sequence>MPVLAEESSVVKGGIKTTVSGVIAAGKEAFSGMKEGVDDGRQSGGIINYRRSRLILSNNSDDI</sequence>
<proteinExistence type="predicted"/>
<protein>
    <submittedName>
        <fullName evidence="1">Uncharacterized protein</fullName>
    </submittedName>
</protein>
<reference evidence="1 2" key="1">
    <citation type="journal article" date="2019" name="Int. J. Syst. Evol. Microbiol.">
        <title>Limnobaculum parvum gen. nov., sp. nov., isolated from a freshwater lake.</title>
        <authorList>
            <person name="Baek C."/>
            <person name="Shin S.K."/>
            <person name="Yi H."/>
        </authorList>
    </citation>
    <scope>NUCLEOTIDE SEQUENCE [LARGE SCALE GENOMIC DNA]</scope>
    <source>
        <strain evidence="1 2">HYN0051</strain>
    </source>
</reference>
<dbReference type="EMBL" id="CP029185">
    <property type="protein sequence ID" value="AWH87737.1"/>
    <property type="molecule type" value="Genomic_DNA"/>
</dbReference>
<gene>
    <name evidence="1" type="ORF">HYN51_03650</name>
</gene>
<dbReference type="Proteomes" id="UP000244908">
    <property type="component" value="Chromosome"/>
</dbReference>
<keyword evidence="2" id="KW-1185">Reference proteome</keyword>
<accession>A0A2Y9TVJ8</accession>
<organism evidence="1 2">
    <name type="scientific">Limnobaculum parvum</name>
    <dbReference type="NCBI Taxonomy" id="2172103"/>
    <lineage>
        <taxon>Bacteria</taxon>
        <taxon>Pseudomonadati</taxon>
        <taxon>Pseudomonadota</taxon>
        <taxon>Gammaproteobacteria</taxon>
        <taxon>Enterobacterales</taxon>
        <taxon>Budviciaceae</taxon>
        <taxon>Limnobaculum</taxon>
    </lineage>
</organism>
<dbReference type="KEGG" id="lpv:HYN51_03650"/>
<evidence type="ECO:0000313" key="2">
    <source>
        <dbReference type="Proteomes" id="UP000244908"/>
    </source>
</evidence>